<evidence type="ECO:0000256" key="3">
    <source>
        <dbReference type="ARBA" id="ARBA00023242"/>
    </source>
</evidence>
<dbReference type="Gene3D" id="1.10.30.10">
    <property type="entry name" value="High mobility group box domain"/>
    <property type="match status" value="1"/>
</dbReference>
<comment type="subcellular location">
    <subcellularLocation>
        <location evidence="1">Nucleus</location>
    </subcellularLocation>
</comment>
<dbReference type="GO" id="GO:0030182">
    <property type="term" value="P:neuron differentiation"/>
    <property type="evidence" value="ECO:0007669"/>
    <property type="project" value="TreeGrafter"/>
</dbReference>
<accession>A0A1P8KZZ5</accession>
<dbReference type="InterPro" id="IPR036910">
    <property type="entry name" value="HMG_box_dom_sf"/>
</dbReference>
<dbReference type="InterPro" id="IPR009071">
    <property type="entry name" value="HMG_box_dom"/>
</dbReference>
<feature type="DNA-binding region" description="HMG box" evidence="4">
    <location>
        <begin position="55"/>
        <end position="123"/>
    </location>
</feature>
<reference evidence="7" key="1">
    <citation type="submission" date="2016-11" db="EMBL/GenBank/DDBJ databases">
        <title>An evolutionarily conserved SoxB-Hdac2 crosstalk regulates neurogenesis in a cnidarian.</title>
        <authorList>
            <person name="Flici H."/>
            <person name="Schnitzler C.E."/>
            <person name="Millane R.C."/>
            <person name="Govinden G."/>
            <person name="Houlihan A."/>
            <person name="Baxevanis A.D."/>
            <person name="Frank U."/>
        </authorList>
    </citation>
    <scope>NUCLEOTIDE SEQUENCE</scope>
</reference>
<protein>
    <submittedName>
        <fullName evidence="7">SoxB2</fullName>
    </submittedName>
</protein>
<sequence length="339" mass="38011">MNNMVAQVKQDVLTHIPQLTQTAQLQQVPQQPPRSSPSVPATTTLHGVNMDPNHVKRPMNAFMVWSRGKRRQMAQENPRMHNSEISKRLGAEWKCLTQVEKQPFIDEAKRLRAVHIQEHPDYKYKPKRRKPKQLKKDLYPSYPNMNAGMMPGIDPKYGSMAYQQSMGYGISSISPDMYSKMSPGYGYPAAISPGYHPVMYSNYSLSSMTPSPTAGGRGYTTVTMTSPNGTPVMTDSNANTYRPATDYMNSKSYYSNVTSQYSPVPAASAPQVHSQARYPSPDENRHSTQVSSNDIMLTKANHESTTPPTYSSENTTRHWPQTTQQSDLSRPVAYVPVLL</sequence>
<evidence type="ECO:0000256" key="5">
    <source>
        <dbReference type="SAM" id="MobiDB-lite"/>
    </source>
</evidence>
<dbReference type="SUPFAM" id="SSF47095">
    <property type="entry name" value="HMG-box"/>
    <property type="match status" value="1"/>
</dbReference>
<organism evidence="7">
    <name type="scientific">Hydractinia echinata</name>
    <name type="common">Snail fur</name>
    <name type="synonym">Hermit crab hydroid</name>
    <dbReference type="NCBI Taxonomy" id="3283270"/>
    <lineage>
        <taxon>Eukaryota</taxon>
        <taxon>Metazoa</taxon>
        <taxon>Cnidaria</taxon>
        <taxon>Anthozoa</taxon>
        <taxon>Octocorallia</taxon>
        <taxon>Malacalcyonacea</taxon>
        <taxon>Cladiellidae</taxon>
        <taxon>Klyxum</taxon>
    </lineage>
</organism>
<dbReference type="GO" id="GO:0005634">
    <property type="term" value="C:nucleus"/>
    <property type="evidence" value="ECO:0007669"/>
    <property type="project" value="UniProtKB-SubCell"/>
</dbReference>
<proteinExistence type="evidence at transcript level"/>
<dbReference type="GO" id="GO:0001228">
    <property type="term" value="F:DNA-binding transcription activator activity, RNA polymerase II-specific"/>
    <property type="evidence" value="ECO:0007669"/>
    <property type="project" value="TreeGrafter"/>
</dbReference>
<evidence type="ECO:0000259" key="6">
    <source>
        <dbReference type="PROSITE" id="PS50118"/>
    </source>
</evidence>
<feature type="region of interest" description="Disordered" evidence="5">
    <location>
        <begin position="264"/>
        <end position="327"/>
    </location>
</feature>
<dbReference type="CDD" id="cd22028">
    <property type="entry name" value="HMG-box_SoxA_SoxB_SoxG"/>
    <property type="match status" value="1"/>
</dbReference>
<dbReference type="PANTHER" id="PTHR10270">
    <property type="entry name" value="SOX TRANSCRIPTION FACTOR"/>
    <property type="match status" value="1"/>
</dbReference>
<dbReference type="AlphaFoldDB" id="A0A1P8KZZ5"/>
<dbReference type="Pfam" id="PF00505">
    <property type="entry name" value="HMG_box"/>
    <property type="match status" value="1"/>
</dbReference>
<evidence type="ECO:0000256" key="1">
    <source>
        <dbReference type="ARBA" id="ARBA00004123"/>
    </source>
</evidence>
<dbReference type="PANTHER" id="PTHR10270:SF324">
    <property type="entry name" value="SOX DOMAIN-CONTAINING PROTEIN DICHAETE-RELATED"/>
    <property type="match status" value="1"/>
</dbReference>
<name>A0A1P8KZZ5_HYDEC</name>
<feature type="domain" description="HMG box" evidence="6">
    <location>
        <begin position="55"/>
        <end position="123"/>
    </location>
</feature>
<dbReference type="SMART" id="SM00398">
    <property type="entry name" value="HMG"/>
    <property type="match status" value="1"/>
</dbReference>
<evidence type="ECO:0000313" key="7">
    <source>
        <dbReference type="EMBL" id="APW77280.1"/>
    </source>
</evidence>
<dbReference type="InterPro" id="IPR050140">
    <property type="entry name" value="SRY-related_HMG-box_TF-like"/>
</dbReference>
<keyword evidence="3 4" id="KW-0539">Nucleus</keyword>
<gene>
    <name evidence="7" type="primary">SoxB2</name>
</gene>
<dbReference type="PROSITE" id="PS50118">
    <property type="entry name" value="HMG_BOX_2"/>
    <property type="match status" value="1"/>
</dbReference>
<dbReference type="GO" id="GO:0000122">
    <property type="term" value="P:negative regulation of transcription by RNA polymerase II"/>
    <property type="evidence" value="ECO:0007669"/>
    <property type="project" value="TreeGrafter"/>
</dbReference>
<dbReference type="FunFam" id="1.10.30.10:FF:000002">
    <property type="entry name" value="transcription factor Sox-2"/>
    <property type="match status" value="1"/>
</dbReference>
<evidence type="ECO:0000256" key="2">
    <source>
        <dbReference type="ARBA" id="ARBA00023125"/>
    </source>
</evidence>
<feature type="compositionally biased region" description="Polar residues" evidence="5">
    <location>
        <begin position="303"/>
        <end position="327"/>
    </location>
</feature>
<dbReference type="EMBL" id="KY273079">
    <property type="protein sequence ID" value="APW77280.1"/>
    <property type="molecule type" value="mRNA"/>
</dbReference>
<feature type="region of interest" description="Disordered" evidence="5">
    <location>
        <begin position="23"/>
        <end position="53"/>
    </location>
</feature>
<evidence type="ECO:0000256" key="4">
    <source>
        <dbReference type="PROSITE-ProRule" id="PRU00267"/>
    </source>
</evidence>
<dbReference type="GO" id="GO:0000978">
    <property type="term" value="F:RNA polymerase II cis-regulatory region sequence-specific DNA binding"/>
    <property type="evidence" value="ECO:0007669"/>
    <property type="project" value="TreeGrafter"/>
</dbReference>
<keyword evidence="2 4" id="KW-0238">DNA-binding</keyword>